<dbReference type="PROSITE" id="PS00518">
    <property type="entry name" value="ZF_RING_1"/>
    <property type="match status" value="1"/>
</dbReference>
<dbReference type="SMART" id="SM00698">
    <property type="entry name" value="MORN"/>
    <property type="match status" value="9"/>
</dbReference>
<dbReference type="SUPFAM" id="SSF82185">
    <property type="entry name" value="Histone H3 K4-specific methyltransferase SET7/9 N-terminal domain"/>
    <property type="match status" value="2"/>
</dbReference>
<evidence type="ECO:0000256" key="1">
    <source>
        <dbReference type="ARBA" id="ARBA00022723"/>
    </source>
</evidence>
<dbReference type="Pfam" id="PF02493">
    <property type="entry name" value="MORN"/>
    <property type="match status" value="9"/>
</dbReference>
<dbReference type="PANTHER" id="PTHR23084">
    <property type="entry name" value="PHOSPHATIDYLINOSITOL-4-PHOSPHATE 5-KINASE RELATED"/>
    <property type="match status" value="1"/>
</dbReference>
<dbReference type="Gene3D" id="3.30.40.10">
    <property type="entry name" value="Zinc/RING finger domain, C3HC4 (zinc finger)"/>
    <property type="match status" value="1"/>
</dbReference>
<keyword evidence="1" id="KW-0479">Metal-binding</keyword>
<dbReference type="InterPro" id="IPR003409">
    <property type="entry name" value="MORN"/>
</dbReference>
<protein>
    <recommendedName>
        <fullName evidence="7">RING-type domain-containing protein</fullName>
    </recommendedName>
</protein>
<feature type="signal peptide" evidence="6">
    <location>
        <begin position="1"/>
        <end position="24"/>
    </location>
</feature>
<keyword evidence="6" id="KW-0732">Signal</keyword>
<dbReference type="PROSITE" id="PS50089">
    <property type="entry name" value="ZF_RING_2"/>
    <property type="match status" value="1"/>
</dbReference>
<keyword evidence="9" id="KW-1185">Reference proteome</keyword>
<feature type="domain" description="RING-type" evidence="7">
    <location>
        <begin position="341"/>
        <end position="396"/>
    </location>
</feature>
<reference evidence="8" key="1">
    <citation type="submission" date="2023-06" db="EMBL/GenBank/DDBJ databases">
        <title>Survivors Of The Sea: Transcriptome response of Skeletonema marinoi to long-term dormancy.</title>
        <authorList>
            <person name="Pinder M.I.M."/>
            <person name="Kourtchenko O."/>
            <person name="Robertson E.K."/>
            <person name="Larsson T."/>
            <person name="Maumus F."/>
            <person name="Osuna-Cruz C.M."/>
            <person name="Vancaester E."/>
            <person name="Stenow R."/>
            <person name="Vandepoele K."/>
            <person name="Ploug H."/>
            <person name="Bruchert V."/>
            <person name="Godhe A."/>
            <person name="Topel M."/>
        </authorList>
    </citation>
    <scope>NUCLEOTIDE SEQUENCE</scope>
    <source>
        <strain evidence="8">R05AC</strain>
    </source>
</reference>
<dbReference type="SMART" id="SM00184">
    <property type="entry name" value="RING"/>
    <property type="match status" value="1"/>
</dbReference>
<dbReference type="Gene3D" id="2.20.110.10">
    <property type="entry name" value="Histone H3 K4-specific methyltransferase SET7/9 N-terminal domain"/>
    <property type="match status" value="4"/>
</dbReference>
<dbReference type="InterPro" id="IPR017907">
    <property type="entry name" value="Znf_RING_CS"/>
</dbReference>
<evidence type="ECO:0000256" key="5">
    <source>
        <dbReference type="PROSITE-ProRule" id="PRU00175"/>
    </source>
</evidence>
<dbReference type="InterPro" id="IPR013083">
    <property type="entry name" value="Znf_RING/FYVE/PHD"/>
</dbReference>
<dbReference type="GO" id="GO:0008270">
    <property type="term" value="F:zinc ion binding"/>
    <property type="evidence" value="ECO:0007669"/>
    <property type="project" value="UniProtKB-KW"/>
</dbReference>
<proteinExistence type="predicted"/>
<gene>
    <name evidence="8" type="ORF">QTG54_009047</name>
</gene>
<accession>A0AAD9DAF5</accession>
<dbReference type="Pfam" id="PF13445">
    <property type="entry name" value="zf-RING_UBOX"/>
    <property type="match status" value="1"/>
</dbReference>
<evidence type="ECO:0000256" key="2">
    <source>
        <dbReference type="ARBA" id="ARBA00022737"/>
    </source>
</evidence>
<keyword evidence="2" id="KW-0677">Repeat</keyword>
<keyword evidence="4" id="KW-0862">Zinc</keyword>
<organism evidence="8 9">
    <name type="scientific">Skeletonema marinoi</name>
    <dbReference type="NCBI Taxonomy" id="267567"/>
    <lineage>
        <taxon>Eukaryota</taxon>
        <taxon>Sar</taxon>
        <taxon>Stramenopiles</taxon>
        <taxon>Ochrophyta</taxon>
        <taxon>Bacillariophyta</taxon>
        <taxon>Coscinodiscophyceae</taxon>
        <taxon>Thalassiosirophycidae</taxon>
        <taxon>Thalassiosirales</taxon>
        <taxon>Skeletonemataceae</taxon>
        <taxon>Skeletonema</taxon>
        <taxon>Skeletonema marinoi-dohrnii complex</taxon>
    </lineage>
</organism>
<dbReference type="PANTHER" id="PTHR23084:SF263">
    <property type="entry name" value="MORN REPEAT-CONTAINING PROTEIN 1"/>
    <property type="match status" value="1"/>
</dbReference>
<evidence type="ECO:0000256" key="4">
    <source>
        <dbReference type="ARBA" id="ARBA00022833"/>
    </source>
</evidence>
<comment type="caution">
    <text evidence="8">The sequence shown here is derived from an EMBL/GenBank/DDBJ whole genome shotgun (WGS) entry which is preliminary data.</text>
</comment>
<evidence type="ECO:0000259" key="7">
    <source>
        <dbReference type="PROSITE" id="PS50089"/>
    </source>
</evidence>
<sequence>MIAWRIATVVLPIVGAVLIPGVCAEGAPMVENIRFSNGNTWAGEGEFDDNGRLMNGKGIYKWANGNIFDGQIVDSMMHGEGKKTYTDGREYSGGWLKGKWHGEGTFKWKGCVYFGQFEDGVAHGKGIYKRENGETYDGEWLDNMAHGEGKMTYKDGREYSGGWFKAKRHGKGTCKWPEGDVYSGEWLADEQQGEGKMTYKDGSQYVGEWLLGKRHGFGIYTSMWKAYQYKGGWSNDKRHGKGVKSYFWHFVECEGEWDHGKLRGVRTCRFLFLQTLVEDAWHYHYLCLGVVLWWMFCIHKELADVKATGSWLRCKIEKLKHNEWSDDDDLVVRLDQDHKQCGICYEAFTTDMESTDQNSREKLPVLGSCGHYFCHGCIIRCRTMVGSNGAVGCPKCMKANQFVRGNPIHHRMLIDLLQRALPVENLRRGQ</sequence>
<feature type="chain" id="PRO_5042088229" description="RING-type domain-containing protein" evidence="6">
    <location>
        <begin position="25"/>
        <end position="430"/>
    </location>
</feature>
<dbReference type="InterPro" id="IPR027370">
    <property type="entry name" value="Znf-RING_euk"/>
</dbReference>
<dbReference type="Proteomes" id="UP001224775">
    <property type="component" value="Unassembled WGS sequence"/>
</dbReference>
<evidence type="ECO:0000313" key="8">
    <source>
        <dbReference type="EMBL" id="KAK1740097.1"/>
    </source>
</evidence>
<dbReference type="SUPFAM" id="SSF57850">
    <property type="entry name" value="RING/U-box"/>
    <property type="match status" value="1"/>
</dbReference>
<evidence type="ECO:0000256" key="3">
    <source>
        <dbReference type="ARBA" id="ARBA00022771"/>
    </source>
</evidence>
<dbReference type="AlphaFoldDB" id="A0AAD9DAF5"/>
<keyword evidence="3 5" id="KW-0863">Zinc-finger</keyword>
<dbReference type="InterPro" id="IPR001841">
    <property type="entry name" value="Znf_RING"/>
</dbReference>
<evidence type="ECO:0000256" key="6">
    <source>
        <dbReference type="SAM" id="SignalP"/>
    </source>
</evidence>
<evidence type="ECO:0000313" key="9">
    <source>
        <dbReference type="Proteomes" id="UP001224775"/>
    </source>
</evidence>
<dbReference type="EMBL" id="JATAAI010000016">
    <property type="protein sequence ID" value="KAK1740097.1"/>
    <property type="molecule type" value="Genomic_DNA"/>
</dbReference>
<name>A0AAD9DAF5_9STRA</name>